<dbReference type="PANTHER" id="PTHR47256:SF1">
    <property type="entry name" value="ZN(II)2CYS6 TRANSCRIPTION FACTOR (EUROFUNG)"/>
    <property type="match status" value="1"/>
</dbReference>
<evidence type="ECO:0000313" key="3">
    <source>
        <dbReference type="Proteomes" id="UP001251528"/>
    </source>
</evidence>
<dbReference type="AlphaFoldDB" id="A0AAJ0CWG2"/>
<reference evidence="2" key="1">
    <citation type="submission" date="2023-06" db="EMBL/GenBank/DDBJ databases">
        <title>Conoideocrella luteorostrata (Hypocreales: Clavicipitaceae), a potential biocontrol fungus for elongate hemlock scale in United States Christmas tree production areas.</title>
        <authorList>
            <person name="Barrett H."/>
            <person name="Lovett B."/>
            <person name="Macias A.M."/>
            <person name="Stajich J.E."/>
            <person name="Kasson M.T."/>
        </authorList>
    </citation>
    <scope>NUCLEOTIDE SEQUENCE</scope>
    <source>
        <strain evidence="2">ARSEF 14590</strain>
    </source>
</reference>
<evidence type="ECO:0000313" key="2">
    <source>
        <dbReference type="EMBL" id="KAK2609203.1"/>
    </source>
</evidence>
<feature type="compositionally biased region" description="Polar residues" evidence="1">
    <location>
        <begin position="38"/>
        <end position="68"/>
    </location>
</feature>
<name>A0AAJ0CWG2_9HYPO</name>
<dbReference type="CDD" id="cd12148">
    <property type="entry name" value="fungal_TF_MHR"/>
    <property type="match status" value="1"/>
</dbReference>
<organism evidence="2 3">
    <name type="scientific">Conoideocrella luteorostrata</name>
    <dbReference type="NCBI Taxonomy" id="1105319"/>
    <lineage>
        <taxon>Eukaryota</taxon>
        <taxon>Fungi</taxon>
        <taxon>Dikarya</taxon>
        <taxon>Ascomycota</taxon>
        <taxon>Pezizomycotina</taxon>
        <taxon>Sordariomycetes</taxon>
        <taxon>Hypocreomycetidae</taxon>
        <taxon>Hypocreales</taxon>
        <taxon>Clavicipitaceae</taxon>
        <taxon>Conoideocrella</taxon>
    </lineage>
</organism>
<proteinExistence type="predicted"/>
<accession>A0AAJ0CWG2</accession>
<dbReference type="Proteomes" id="UP001251528">
    <property type="component" value="Unassembled WGS sequence"/>
</dbReference>
<feature type="region of interest" description="Disordered" evidence="1">
    <location>
        <begin position="37"/>
        <end position="70"/>
    </location>
</feature>
<dbReference type="EMBL" id="JASWJB010000026">
    <property type="protein sequence ID" value="KAK2609203.1"/>
    <property type="molecule type" value="Genomic_DNA"/>
</dbReference>
<dbReference type="PANTHER" id="PTHR47256">
    <property type="entry name" value="ZN(II)2CYS6 TRANSCRIPTION FACTOR (EUROFUNG)-RELATED"/>
    <property type="match status" value="1"/>
</dbReference>
<comment type="caution">
    <text evidence="2">The sequence shown here is derived from an EMBL/GenBank/DDBJ whole genome shotgun (WGS) entry which is preliminary data.</text>
</comment>
<dbReference type="InterPro" id="IPR053187">
    <property type="entry name" value="Notoamide_regulator"/>
</dbReference>
<protein>
    <submittedName>
        <fullName evidence="2">Uncharacterized protein</fullName>
    </submittedName>
</protein>
<keyword evidence="3" id="KW-1185">Reference proteome</keyword>
<gene>
    <name evidence="2" type="ORF">QQS21_002285</name>
</gene>
<sequence length="477" mass="53605">MVQMLGRLPSAETLQYLDELKNEADAAKILSTLRGGLTSKQPEADTSTRAPNTDINDPINATTSSPGWQTPYPKAYPGIAGRYVDVFQTDSTYEVMESSTRDLDLPHADNALDPQTDQLAIFFCEEAEQHWMDERGKGNDSMIILAATEFLCLGYLGQGRDHSVLRYLTEAANMADRMALFTTEGPMDGKRITAHINTVGADKTALMYTAWGIFGWLTLMSLFYHQPGILCPKFPPRVPIPKRDTLDVSNGAFGHSTENVPSLPVYMGDTFTYLCRFWTIMREVSWVYHTQGQQPWGLSGASEFAEFKFRELLAWSNSLPDQLSAYEHSQHHHVQVMQASSFTFLWHTALIYVANALLQNEKGGNWYSCLLLCLYGYQKLSRSWRVAEAITKGILSMTLRKGDISSIAARRILLDFKNRTPDSISGGIRATFMVDLDRALSEPSSATVEYLASQFEGNAILDEYTNIFDNSKRREER</sequence>
<evidence type="ECO:0000256" key="1">
    <source>
        <dbReference type="SAM" id="MobiDB-lite"/>
    </source>
</evidence>